<protein>
    <submittedName>
        <fullName evidence="5">ABC transporter ATP-binding protein</fullName>
    </submittedName>
</protein>
<dbReference type="PROSITE" id="PS00211">
    <property type="entry name" value="ABC_TRANSPORTER_1"/>
    <property type="match status" value="1"/>
</dbReference>
<dbReference type="PROSITE" id="PS50893">
    <property type="entry name" value="ABC_TRANSPORTER_2"/>
    <property type="match status" value="1"/>
</dbReference>
<keyword evidence="6" id="KW-1185">Reference proteome</keyword>
<evidence type="ECO:0000259" key="4">
    <source>
        <dbReference type="PROSITE" id="PS50893"/>
    </source>
</evidence>
<gene>
    <name evidence="5" type="ORF">OO014_18235</name>
</gene>
<dbReference type="InterPro" id="IPR032823">
    <property type="entry name" value="BCA_ABC_TP_C"/>
</dbReference>
<dbReference type="RefSeq" id="WP_272463751.1">
    <property type="nucleotide sequence ID" value="NZ_JAPFQL010000117.1"/>
</dbReference>
<organism evidence="5 6">
    <name type="scientific">Intrasporangium calvum</name>
    <dbReference type="NCBI Taxonomy" id="53358"/>
    <lineage>
        <taxon>Bacteria</taxon>
        <taxon>Bacillati</taxon>
        <taxon>Actinomycetota</taxon>
        <taxon>Actinomycetes</taxon>
        <taxon>Micrococcales</taxon>
        <taxon>Intrasporangiaceae</taxon>
        <taxon>Intrasporangium</taxon>
    </lineage>
</organism>
<evidence type="ECO:0000256" key="3">
    <source>
        <dbReference type="ARBA" id="ARBA00022840"/>
    </source>
</evidence>
<dbReference type="Proteomes" id="UP001150259">
    <property type="component" value="Unassembled WGS sequence"/>
</dbReference>
<dbReference type="CDD" id="cd03219">
    <property type="entry name" value="ABC_Mj1267_LivG_branched"/>
    <property type="match status" value="1"/>
</dbReference>
<keyword evidence="1" id="KW-0813">Transport</keyword>
<evidence type="ECO:0000313" key="5">
    <source>
        <dbReference type="EMBL" id="MDC5699193.1"/>
    </source>
</evidence>
<dbReference type="PANTHER" id="PTHR45772:SF3">
    <property type="entry name" value="ABC TRANSPORTER ATP-BINDING PROTEIN"/>
    <property type="match status" value="1"/>
</dbReference>
<dbReference type="SMART" id="SM00382">
    <property type="entry name" value="AAA"/>
    <property type="match status" value="1"/>
</dbReference>
<dbReference type="InterPro" id="IPR027417">
    <property type="entry name" value="P-loop_NTPase"/>
</dbReference>
<dbReference type="SUPFAM" id="SSF52540">
    <property type="entry name" value="P-loop containing nucleoside triphosphate hydrolases"/>
    <property type="match status" value="1"/>
</dbReference>
<proteinExistence type="predicted"/>
<name>A0ABT5GLS7_9MICO</name>
<dbReference type="Pfam" id="PF12399">
    <property type="entry name" value="BCA_ABC_TP_C"/>
    <property type="match status" value="1"/>
</dbReference>
<evidence type="ECO:0000313" key="6">
    <source>
        <dbReference type="Proteomes" id="UP001150259"/>
    </source>
</evidence>
<keyword evidence="2" id="KW-0547">Nucleotide-binding</keyword>
<evidence type="ECO:0000256" key="1">
    <source>
        <dbReference type="ARBA" id="ARBA00022448"/>
    </source>
</evidence>
<dbReference type="PANTHER" id="PTHR45772">
    <property type="entry name" value="CONSERVED COMPONENT OF ABC TRANSPORTER FOR NATURAL AMINO ACIDS-RELATED"/>
    <property type="match status" value="1"/>
</dbReference>
<dbReference type="GO" id="GO:0005524">
    <property type="term" value="F:ATP binding"/>
    <property type="evidence" value="ECO:0007669"/>
    <property type="project" value="UniProtKB-KW"/>
</dbReference>
<dbReference type="InterPro" id="IPR051120">
    <property type="entry name" value="ABC_AA/LPS_Transport"/>
</dbReference>
<dbReference type="InterPro" id="IPR003593">
    <property type="entry name" value="AAA+_ATPase"/>
</dbReference>
<dbReference type="InterPro" id="IPR017871">
    <property type="entry name" value="ABC_transporter-like_CS"/>
</dbReference>
<dbReference type="InterPro" id="IPR003439">
    <property type="entry name" value="ABC_transporter-like_ATP-bd"/>
</dbReference>
<comment type="caution">
    <text evidence="5">The sequence shown here is derived from an EMBL/GenBank/DDBJ whole genome shotgun (WGS) entry which is preliminary data.</text>
</comment>
<evidence type="ECO:0000256" key="2">
    <source>
        <dbReference type="ARBA" id="ARBA00022741"/>
    </source>
</evidence>
<sequence>MTAPVISGHAIGWRVGGAQILDDVTLDVGAGELLGIIGPNGAGKSSLVNILSGVTRPTTGAVHLGGADVTRRSATRRARLGLSRSFQTSALFDGLTAGENVHLAVQASGPAPFSPFRPARPRRDPAAGEGVAALLHRVRMGGRGATLARDLSHGDRRKLELAMALASNPKVLLLDEPMAGVSAEDVDGLSEIIGEVRDSGVAVAMVEHHMHVVLGLADRVAVLHHGQLLATGPPGDVTRDERVQQAYLGEAL</sequence>
<accession>A0ABT5GLS7</accession>
<keyword evidence="3 5" id="KW-0067">ATP-binding</keyword>
<dbReference type="EMBL" id="JAPFQL010000117">
    <property type="protein sequence ID" value="MDC5699193.1"/>
    <property type="molecule type" value="Genomic_DNA"/>
</dbReference>
<reference evidence="5 6" key="1">
    <citation type="submission" date="2022-11" db="EMBL/GenBank/DDBJ databases">
        <title>Anaerobic phenanthrene biodegradation by a DNRA strain PheN6.</title>
        <authorList>
            <person name="Zhang Z."/>
        </authorList>
    </citation>
    <scope>NUCLEOTIDE SEQUENCE [LARGE SCALE GENOMIC DNA]</scope>
    <source>
        <strain evidence="5 6">PheN6</strain>
    </source>
</reference>
<dbReference type="Gene3D" id="3.40.50.300">
    <property type="entry name" value="P-loop containing nucleotide triphosphate hydrolases"/>
    <property type="match status" value="1"/>
</dbReference>
<dbReference type="Pfam" id="PF00005">
    <property type="entry name" value="ABC_tran"/>
    <property type="match status" value="1"/>
</dbReference>
<feature type="domain" description="ABC transporter" evidence="4">
    <location>
        <begin position="6"/>
        <end position="250"/>
    </location>
</feature>